<dbReference type="RefSeq" id="WP_111729741.1">
    <property type="nucleotide sequence ID" value="NZ_QHKO01000004.1"/>
</dbReference>
<evidence type="ECO:0000256" key="4">
    <source>
        <dbReference type="ARBA" id="ARBA00022516"/>
    </source>
</evidence>
<keyword evidence="7" id="KW-0256">Endoplasmic reticulum</keyword>
<keyword evidence="9" id="KW-0443">Lipid metabolism</keyword>
<keyword evidence="12" id="KW-1208">Phospholipid metabolism</keyword>
<dbReference type="GO" id="GO:0031090">
    <property type="term" value="C:organelle membrane"/>
    <property type="evidence" value="ECO:0007669"/>
    <property type="project" value="UniProtKB-ARBA"/>
</dbReference>
<accession>A0A328C707</accession>
<dbReference type="InterPro" id="IPR000462">
    <property type="entry name" value="CDP-OH_P_trans"/>
</dbReference>
<dbReference type="OrthoDB" id="9777147at2"/>
<dbReference type="InterPro" id="IPR050324">
    <property type="entry name" value="CDP-alcohol_PTase-I"/>
</dbReference>
<comment type="similarity">
    <text evidence="3 13">Belongs to the CDP-alcohol phosphatidyltransferase class-I family.</text>
</comment>
<evidence type="ECO:0000256" key="5">
    <source>
        <dbReference type="ARBA" id="ARBA00022679"/>
    </source>
</evidence>
<evidence type="ECO:0000256" key="11">
    <source>
        <dbReference type="ARBA" id="ARBA00023209"/>
    </source>
</evidence>
<sequence>MSQRDESGELTRPRRFEMLRSFALADFITIANAACGVAAIFCCLNYLDEKLDIYVWWAFGLLPLALVFDVFDGAVARWRRKHSALGADLDSLADVVSFGVAPAVLAYTLGMRGGWDTVVLIYFVVCGIARLARYNVTADALSQGTGKVPYYEGTPIPTSLVLVLVMAVAFDRGAVGASLWGGSIELLGWGFHPLVLIFGLSGSAMISTHLRIKKIG</sequence>
<feature type="transmembrane region" description="Helical" evidence="14">
    <location>
        <begin position="53"/>
        <end position="71"/>
    </location>
</feature>
<keyword evidence="6 14" id="KW-0812">Transmembrane</keyword>
<dbReference type="AlphaFoldDB" id="A0A328C707"/>
<feature type="transmembrane region" description="Helical" evidence="14">
    <location>
        <begin position="92"/>
        <end position="111"/>
    </location>
</feature>
<keyword evidence="10 14" id="KW-0472">Membrane</keyword>
<protein>
    <submittedName>
        <fullName evidence="15">CDP-diacylglycerol--serine O-phosphatidyltransferase</fullName>
    </submittedName>
</protein>
<dbReference type="Pfam" id="PF01066">
    <property type="entry name" value="CDP-OH_P_transf"/>
    <property type="match status" value="1"/>
</dbReference>
<evidence type="ECO:0000256" key="3">
    <source>
        <dbReference type="ARBA" id="ARBA00010441"/>
    </source>
</evidence>
<gene>
    <name evidence="15" type="ORF">DL240_09960</name>
</gene>
<evidence type="ECO:0000256" key="14">
    <source>
        <dbReference type="SAM" id="Phobius"/>
    </source>
</evidence>
<dbReference type="PANTHER" id="PTHR14269:SF61">
    <property type="entry name" value="CDP-DIACYLGLYCEROL--SERINE O-PHOSPHATIDYLTRANSFERASE"/>
    <property type="match status" value="1"/>
</dbReference>
<evidence type="ECO:0000313" key="15">
    <source>
        <dbReference type="EMBL" id="RAL22170.1"/>
    </source>
</evidence>
<feature type="transmembrane region" description="Helical" evidence="14">
    <location>
        <begin position="117"/>
        <end position="136"/>
    </location>
</feature>
<dbReference type="GO" id="GO:0016780">
    <property type="term" value="F:phosphotransferase activity, for other substituted phosphate groups"/>
    <property type="evidence" value="ECO:0007669"/>
    <property type="project" value="InterPro"/>
</dbReference>
<dbReference type="FunFam" id="1.20.120.1760:FF:000022">
    <property type="entry name" value="CDP-diacylglycerol--serine O-phosphatidyltransferase"/>
    <property type="match status" value="1"/>
</dbReference>
<feature type="transmembrane region" description="Helical" evidence="14">
    <location>
        <begin position="21"/>
        <end position="47"/>
    </location>
</feature>
<keyword evidence="4" id="KW-0444">Lipid biosynthesis</keyword>
<comment type="pathway">
    <text evidence="2">Lipid metabolism.</text>
</comment>
<evidence type="ECO:0000256" key="13">
    <source>
        <dbReference type="RuleBase" id="RU003750"/>
    </source>
</evidence>
<keyword evidence="11" id="KW-0594">Phospholipid biosynthesis</keyword>
<dbReference type="GO" id="GO:0005737">
    <property type="term" value="C:cytoplasm"/>
    <property type="evidence" value="ECO:0007669"/>
    <property type="project" value="UniProtKB-ARBA"/>
</dbReference>
<dbReference type="InterPro" id="IPR043130">
    <property type="entry name" value="CDP-OH_PTrfase_TM_dom"/>
</dbReference>
<evidence type="ECO:0000256" key="12">
    <source>
        <dbReference type="ARBA" id="ARBA00023264"/>
    </source>
</evidence>
<dbReference type="PROSITE" id="PS00379">
    <property type="entry name" value="CDP_ALCOHOL_P_TRANSF"/>
    <property type="match status" value="1"/>
</dbReference>
<dbReference type="GO" id="GO:0046474">
    <property type="term" value="P:glycerophospholipid biosynthetic process"/>
    <property type="evidence" value="ECO:0007669"/>
    <property type="project" value="UniProtKB-ARBA"/>
</dbReference>
<evidence type="ECO:0000256" key="2">
    <source>
        <dbReference type="ARBA" id="ARBA00005189"/>
    </source>
</evidence>
<feature type="transmembrane region" description="Helical" evidence="14">
    <location>
        <begin position="148"/>
        <end position="170"/>
    </location>
</feature>
<dbReference type="Gene3D" id="1.20.120.1760">
    <property type="match status" value="1"/>
</dbReference>
<dbReference type="Proteomes" id="UP000249169">
    <property type="component" value="Unassembled WGS sequence"/>
</dbReference>
<keyword evidence="5 13" id="KW-0808">Transferase</keyword>
<evidence type="ECO:0000256" key="6">
    <source>
        <dbReference type="ARBA" id="ARBA00022692"/>
    </source>
</evidence>
<evidence type="ECO:0000256" key="8">
    <source>
        <dbReference type="ARBA" id="ARBA00022989"/>
    </source>
</evidence>
<evidence type="ECO:0000256" key="1">
    <source>
        <dbReference type="ARBA" id="ARBA00004477"/>
    </source>
</evidence>
<feature type="transmembrane region" description="Helical" evidence="14">
    <location>
        <begin position="190"/>
        <end position="210"/>
    </location>
</feature>
<comment type="subcellular location">
    <subcellularLocation>
        <location evidence="1">Endoplasmic reticulum membrane</location>
        <topology evidence="1">Multi-pass membrane protein</topology>
    </subcellularLocation>
</comment>
<evidence type="ECO:0000256" key="9">
    <source>
        <dbReference type="ARBA" id="ARBA00023098"/>
    </source>
</evidence>
<evidence type="ECO:0000256" key="7">
    <source>
        <dbReference type="ARBA" id="ARBA00022824"/>
    </source>
</evidence>
<organism evidence="15 16">
    <name type="scientific">Lujinxingia litoralis</name>
    <dbReference type="NCBI Taxonomy" id="2211119"/>
    <lineage>
        <taxon>Bacteria</taxon>
        <taxon>Deltaproteobacteria</taxon>
        <taxon>Bradymonadales</taxon>
        <taxon>Lujinxingiaceae</taxon>
        <taxon>Lujinxingia</taxon>
    </lineage>
</organism>
<comment type="caution">
    <text evidence="15">The sequence shown here is derived from an EMBL/GenBank/DDBJ whole genome shotgun (WGS) entry which is preliminary data.</text>
</comment>
<evidence type="ECO:0000313" key="16">
    <source>
        <dbReference type="Proteomes" id="UP000249169"/>
    </source>
</evidence>
<evidence type="ECO:0000256" key="10">
    <source>
        <dbReference type="ARBA" id="ARBA00023136"/>
    </source>
</evidence>
<keyword evidence="16" id="KW-1185">Reference proteome</keyword>
<dbReference type="InterPro" id="IPR048254">
    <property type="entry name" value="CDP_ALCOHOL_P_TRANSF_CS"/>
</dbReference>
<reference evidence="15 16" key="1">
    <citation type="submission" date="2018-05" db="EMBL/GenBank/DDBJ databases">
        <title>Lujinxingia marina gen. nov. sp. nov., a new facultative anaerobic member of the class Deltaproteobacteria, and proposal of Lujinxingaceae fam. nov.</title>
        <authorList>
            <person name="Li C.-M."/>
        </authorList>
    </citation>
    <scope>NUCLEOTIDE SEQUENCE [LARGE SCALE GENOMIC DNA]</scope>
    <source>
        <strain evidence="15 16">B210</strain>
    </source>
</reference>
<proteinExistence type="inferred from homology"/>
<dbReference type="EMBL" id="QHKO01000004">
    <property type="protein sequence ID" value="RAL22170.1"/>
    <property type="molecule type" value="Genomic_DNA"/>
</dbReference>
<name>A0A328C707_9DELT</name>
<dbReference type="PANTHER" id="PTHR14269">
    <property type="entry name" value="CDP-DIACYLGLYCEROL--GLYCEROL-3-PHOSPHATE 3-PHOSPHATIDYLTRANSFERASE-RELATED"/>
    <property type="match status" value="1"/>
</dbReference>
<keyword evidence="8 14" id="KW-1133">Transmembrane helix</keyword>